<dbReference type="PROSITE" id="PS00923">
    <property type="entry name" value="ASP_GLU_RACEMASE_1"/>
    <property type="match status" value="1"/>
</dbReference>
<dbReference type="InterPro" id="IPR018187">
    <property type="entry name" value="Asp/Glu_racemase_AS_1"/>
</dbReference>
<dbReference type="RefSeq" id="WP_245951748.1">
    <property type="nucleotide sequence ID" value="NZ_CBCSGC010000124.1"/>
</dbReference>
<organism evidence="3 4">
    <name type="scientific">Paracidovorax anthurii</name>
    <dbReference type="NCBI Taxonomy" id="78229"/>
    <lineage>
        <taxon>Bacteria</taxon>
        <taxon>Pseudomonadati</taxon>
        <taxon>Pseudomonadota</taxon>
        <taxon>Betaproteobacteria</taxon>
        <taxon>Burkholderiales</taxon>
        <taxon>Comamonadaceae</taxon>
        <taxon>Paracidovorax</taxon>
    </lineage>
</organism>
<dbReference type="InterPro" id="IPR015942">
    <property type="entry name" value="Asp/Glu/hydantoin_racemase"/>
</dbReference>
<comment type="caution">
    <text evidence="3">The sequence shown here is derived from an EMBL/GenBank/DDBJ whole genome shotgun (WGS) entry which is preliminary data.</text>
</comment>
<dbReference type="PANTHER" id="PTHR21198">
    <property type="entry name" value="GLUTAMATE RACEMASE"/>
    <property type="match status" value="1"/>
</dbReference>
<dbReference type="PANTHER" id="PTHR21198:SF7">
    <property type="entry name" value="ASPARTATE-GLUTAMATE RACEMASE FAMILY"/>
    <property type="match status" value="1"/>
</dbReference>
<comment type="similarity">
    <text evidence="1">Belongs to the aspartate/glutamate racemases family.</text>
</comment>
<keyword evidence="4" id="KW-1185">Reference proteome</keyword>
<dbReference type="Gene3D" id="3.40.50.1860">
    <property type="match status" value="2"/>
</dbReference>
<dbReference type="InterPro" id="IPR001920">
    <property type="entry name" value="Asp/Glu_race"/>
</dbReference>
<name>A0A328YT13_9BURK</name>
<keyword evidence="2" id="KW-0413">Isomerase</keyword>
<sequence length="259" mass="27343">MTMAGETEPVLSALPHTVGILGGMGPAAGADFVRLFVQACTERMHALHIPVRDQAYPEHWLAQVPVPDRTAALEDPSPGAHQPGDALLQATGRLAALGVHAIAIACNTAHAWHGLLQERFPQLTVLHAVREVAVLLRARGVQRVGLLATQGTYRAGLYRAELLREGIECLEPPEAGRERLMQGIYDGVKAGDLELARRCFSDVAQALRADAGAQVIVMGCTEIPLALTEADAGVALVNPAQVLAEALAREAYAAVPAAS</sequence>
<dbReference type="AlphaFoldDB" id="A0A328YT13"/>
<dbReference type="GO" id="GO:0047661">
    <property type="term" value="F:amino-acid racemase activity"/>
    <property type="evidence" value="ECO:0007669"/>
    <property type="project" value="InterPro"/>
</dbReference>
<accession>A0A328YT13</accession>
<dbReference type="InterPro" id="IPR004380">
    <property type="entry name" value="Asp_race"/>
</dbReference>
<evidence type="ECO:0000313" key="3">
    <source>
        <dbReference type="EMBL" id="RAR75935.1"/>
    </source>
</evidence>
<evidence type="ECO:0000256" key="2">
    <source>
        <dbReference type="ARBA" id="ARBA00023235"/>
    </source>
</evidence>
<protein>
    <submittedName>
        <fullName evidence="3">Aspartate racemase</fullName>
    </submittedName>
</protein>
<dbReference type="NCBIfam" id="TIGR00035">
    <property type="entry name" value="asp_race"/>
    <property type="match status" value="1"/>
</dbReference>
<evidence type="ECO:0000256" key="1">
    <source>
        <dbReference type="ARBA" id="ARBA00007847"/>
    </source>
</evidence>
<evidence type="ECO:0000313" key="4">
    <source>
        <dbReference type="Proteomes" id="UP000248856"/>
    </source>
</evidence>
<dbReference type="EMBL" id="QLTA01000059">
    <property type="protein sequence ID" value="RAR75935.1"/>
    <property type="molecule type" value="Genomic_DNA"/>
</dbReference>
<reference evidence="3 4" key="1">
    <citation type="submission" date="2018-06" db="EMBL/GenBank/DDBJ databases">
        <title>Genomic Encyclopedia of Archaeal and Bacterial Type Strains, Phase II (KMG-II): from individual species to whole genera.</title>
        <authorList>
            <person name="Goeker M."/>
        </authorList>
    </citation>
    <scope>NUCLEOTIDE SEQUENCE [LARGE SCALE GENOMIC DNA]</scope>
    <source>
        <strain evidence="3 4">CFPB 3232</strain>
    </source>
</reference>
<dbReference type="SUPFAM" id="SSF53681">
    <property type="entry name" value="Aspartate/glutamate racemase"/>
    <property type="match status" value="2"/>
</dbReference>
<dbReference type="Proteomes" id="UP000248856">
    <property type="component" value="Unassembled WGS sequence"/>
</dbReference>
<gene>
    <name evidence="3" type="ORF">AX018_10598</name>
</gene>
<dbReference type="Pfam" id="PF01177">
    <property type="entry name" value="Asp_Glu_race"/>
    <property type="match status" value="1"/>
</dbReference>
<proteinExistence type="inferred from homology"/>